<evidence type="ECO:0000256" key="1">
    <source>
        <dbReference type="SAM" id="Coils"/>
    </source>
</evidence>
<sequence length="443" mass="51108">ESISTCRFAQRVAMIKNDAILNEELDPKLLIAKLKAEIQELKSELAIATGEQRSDELTQAELDRCRQLVKEYLEEPGSSSTLDIGADMRKIQFCYSLLKEYALEQSNGSQSQRPRDSPEPTEPAPDSKQLKKLNDLIQQRDNEINILVNMLKKEKKRAADALSRLEEIGVSAEKRASSTVSDSHIEASHKHRHKRNGAPRESWQSDRPMDPKDESTKQKILGDMSMGRQEAFEIFRRDYPQNSAIDEHKRDLKSRYQEAKKLGEVVNKSRTKINEVKRRLEQQRVSRVMQGNGGVDQLEPDEMENQLRVDLEHYKQAYKDTFNRLKVLKTEIEHLQHLLEKSKVKMMKDFEVWWMAQVSNAQNQQDHLNSSRKSAWQTPPSSSMRNSSRDLAPLTHNGGTNRAKEYTNHRPPDDGRNSKHQYDQRTSRSHTSNHSRVSEQSAN</sequence>
<keyword evidence="5" id="KW-1185">Reference proteome</keyword>
<feature type="compositionally biased region" description="Polar residues" evidence="2">
    <location>
        <begin position="364"/>
        <end position="386"/>
    </location>
</feature>
<accession>A0A8S4NHX6</accession>
<dbReference type="EMBL" id="CAIIXF020000003">
    <property type="protein sequence ID" value="CAH1780503.1"/>
    <property type="molecule type" value="Genomic_DNA"/>
</dbReference>
<evidence type="ECO:0000313" key="4">
    <source>
        <dbReference type="EMBL" id="CAH1780503.1"/>
    </source>
</evidence>
<feature type="region of interest" description="Disordered" evidence="2">
    <location>
        <begin position="364"/>
        <end position="443"/>
    </location>
</feature>
<proteinExistence type="predicted"/>
<dbReference type="Proteomes" id="UP000749559">
    <property type="component" value="Unassembled WGS sequence"/>
</dbReference>
<feature type="coiled-coil region" evidence="1">
    <location>
        <begin position="311"/>
        <end position="345"/>
    </location>
</feature>
<protein>
    <recommendedName>
        <fullName evidence="3">Kinesin-like protein KIF6/9 C-terminal domain-containing protein</fullName>
    </recommendedName>
</protein>
<organism evidence="4 5">
    <name type="scientific">Owenia fusiformis</name>
    <name type="common">Polychaete worm</name>
    <dbReference type="NCBI Taxonomy" id="6347"/>
    <lineage>
        <taxon>Eukaryota</taxon>
        <taxon>Metazoa</taxon>
        <taxon>Spiralia</taxon>
        <taxon>Lophotrochozoa</taxon>
        <taxon>Annelida</taxon>
        <taxon>Polychaeta</taxon>
        <taxon>Sedentaria</taxon>
        <taxon>Canalipalpata</taxon>
        <taxon>Sabellida</taxon>
        <taxon>Oweniida</taxon>
        <taxon>Oweniidae</taxon>
        <taxon>Owenia</taxon>
    </lineage>
</organism>
<feature type="compositionally biased region" description="Basic and acidic residues" evidence="2">
    <location>
        <begin position="203"/>
        <end position="217"/>
    </location>
</feature>
<dbReference type="OrthoDB" id="3176171at2759"/>
<feature type="non-terminal residue" evidence="4">
    <location>
        <position position="443"/>
    </location>
</feature>
<feature type="domain" description="Kinesin-like protein KIF6/9 C-terminal" evidence="3">
    <location>
        <begin position="226"/>
        <end position="362"/>
    </location>
</feature>
<name>A0A8S4NHX6_OWEFU</name>
<dbReference type="InterPro" id="IPR056524">
    <property type="entry name" value="KIF6/9_C"/>
</dbReference>
<feature type="compositionally biased region" description="Basic and acidic residues" evidence="2">
    <location>
        <begin position="402"/>
        <end position="426"/>
    </location>
</feature>
<comment type="caution">
    <text evidence="4">The sequence shown here is derived from an EMBL/GenBank/DDBJ whole genome shotgun (WGS) entry which is preliminary data.</text>
</comment>
<evidence type="ECO:0000313" key="5">
    <source>
        <dbReference type="Proteomes" id="UP000749559"/>
    </source>
</evidence>
<dbReference type="Pfam" id="PF23735">
    <property type="entry name" value="KIF9"/>
    <property type="match status" value="1"/>
</dbReference>
<reference evidence="4" key="1">
    <citation type="submission" date="2022-03" db="EMBL/GenBank/DDBJ databases">
        <authorList>
            <person name="Martin C."/>
        </authorList>
    </citation>
    <scope>NUCLEOTIDE SEQUENCE</scope>
</reference>
<keyword evidence="1" id="KW-0175">Coiled coil</keyword>
<evidence type="ECO:0000256" key="2">
    <source>
        <dbReference type="SAM" id="MobiDB-lite"/>
    </source>
</evidence>
<dbReference type="AlphaFoldDB" id="A0A8S4NHX6"/>
<feature type="region of interest" description="Disordered" evidence="2">
    <location>
        <begin position="172"/>
        <end position="220"/>
    </location>
</feature>
<gene>
    <name evidence="4" type="ORF">OFUS_LOCUS7191</name>
</gene>
<evidence type="ECO:0000259" key="3">
    <source>
        <dbReference type="Pfam" id="PF23735"/>
    </source>
</evidence>
<feature type="non-terminal residue" evidence="4">
    <location>
        <position position="1"/>
    </location>
</feature>
<feature type="region of interest" description="Disordered" evidence="2">
    <location>
        <begin position="105"/>
        <end position="130"/>
    </location>
</feature>